<protein>
    <recommendedName>
        <fullName evidence="2">Single-stranded DNA binding protein</fullName>
    </recommendedName>
</protein>
<organism evidence="1">
    <name type="scientific">Leiomenia cribrosa</name>
    <dbReference type="NCBI Taxonomy" id="217483"/>
    <lineage>
        <taxon>Eukaryota</taxon>
        <taxon>Rhodophyta</taxon>
        <taxon>Florideophyceae</taxon>
        <taxon>Rhodymeniophycidae</taxon>
        <taxon>Gigartinales</taxon>
        <taxon>Kallymeniaceae</taxon>
        <taxon>Leiomenia</taxon>
    </lineage>
</organism>
<dbReference type="EMBL" id="MK814681">
    <property type="protein sequence ID" value="QCI07442.1"/>
    <property type="molecule type" value="Genomic_DNA"/>
</dbReference>
<proteinExistence type="predicted"/>
<evidence type="ECO:0000313" key="1">
    <source>
        <dbReference type="EMBL" id="QCI07442.1"/>
    </source>
</evidence>
<reference evidence="1" key="1">
    <citation type="journal article" date="2019" name="Mol. Phylogenet. Evol.">
        <title>Morphological evolution and classification of the red algal order Ceramiales inferred using plastid phylogenomics.</title>
        <authorList>
            <person name="Diaz-Tapia P."/>
            <person name="Pasella M.M."/>
            <person name="Verbruggen H."/>
            <person name="Maggs C.A."/>
        </authorList>
    </citation>
    <scope>NUCLEOTIDE SEQUENCE</scope>
    <source>
        <strain evidence="1">HV05337</strain>
    </source>
</reference>
<sequence length="101" mass="11839">MNLFISFCKIIMTPRLYRHNNKPLVKLYMSTLNPKKGFIAYLINGKLKGKFGMKIFDLYKTGDFVLIEGSINIKSKKKKMRKKKIITINIKKIRPAQIVFK</sequence>
<keyword evidence="1" id="KW-0934">Plastid</keyword>
<gene>
    <name evidence="1" type="primary">ycf41</name>
</gene>
<name>A0A4D6WWC9_9FLOR</name>
<dbReference type="AlphaFoldDB" id="A0A4D6WWC9"/>
<accession>A0A4D6WWC9</accession>
<geneLocation type="plastid" evidence="1"/>
<evidence type="ECO:0008006" key="2">
    <source>
        <dbReference type="Google" id="ProtNLM"/>
    </source>
</evidence>
<reference evidence="1" key="2">
    <citation type="submission" date="2019-04" db="EMBL/GenBank/DDBJ databases">
        <authorList>
            <person name="Pasella M."/>
        </authorList>
    </citation>
    <scope>NUCLEOTIDE SEQUENCE</scope>
    <source>
        <strain evidence="1">HV05337</strain>
    </source>
</reference>